<reference evidence="5 6" key="1">
    <citation type="submission" date="2017-03" db="EMBL/GenBank/DDBJ databases">
        <title>Draft genime sequence of the acidophilic sulfur-oxidizing bacterium Acidithiobacillus sp. SH, isolated from seawater.</title>
        <authorList>
            <person name="Sharmin S."/>
            <person name="Tokuhisa M."/>
            <person name="Kanao T."/>
            <person name="Kamimura K."/>
        </authorList>
    </citation>
    <scope>NUCLEOTIDE SEQUENCE [LARGE SCALE GENOMIC DNA]</scope>
    <source>
        <strain evidence="5 6">SH</strain>
    </source>
</reference>
<dbReference type="SFLD" id="SFLDG01135">
    <property type="entry name" value="C1.5.6:_HAD__Beta-PGM__Phospha"/>
    <property type="match status" value="1"/>
</dbReference>
<accession>A0A2I1DN43</accession>
<evidence type="ECO:0000256" key="4">
    <source>
        <dbReference type="ARBA" id="ARBA00023277"/>
    </source>
</evidence>
<dbReference type="NCBIfam" id="TIGR01549">
    <property type="entry name" value="HAD-SF-IA-v1"/>
    <property type="match status" value="1"/>
</dbReference>
<dbReference type="Pfam" id="PF13419">
    <property type="entry name" value="HAD_2"/>
    <property type="match status" value="1"/>
</dbReference>
<name>A0A2I1DN43_9PROT</name>
<keyword evidence="3" id="KW-0460">Magnesium</keyword>
<evidence type="ECO:0000256" key="3">
    <source>
        <dbReference type="ARBA" id="ARBA00022842"/>
    </source>
</evidence>
<dbReference type="EMBL" id="MXAV01000019">
    <property type="protein sequence ID" value="PKY11292.1"/>
    <property type="molecule type" value="Genomic_DNA"/>
</dbReference>
<dbReference type="RefSeq" id="WP_101537304.1">
    <property type="nucleotide sequence ID" value="NZ_MXAV01000019.1"/>
</dbReference>
<comment type="caution">
    <text evidence="5">The sequence shown here is derived from an EMBL/GenBank/DDBJ whole genome shotgun (WGS) entry which is preliminary data.</text>
</comment>
<dbReference type="Gene3D" id="3.40.50.1000">
    <property type="entry name" value="HAD superfamily/HAD-like"/>
    <property type="match status" value="1"/>
</dbReference>
<dbReference type="GO" id="GO:0046872">
    <property type="term" value="F:metal ion binding"/>
    <property type="evidence" value="ECO:0007669"/>
    <property type="project" value="UniProtKB-KW"/>
</dbReference>
<sequence>MPKSGAVLFDLDGTLVDTAPDLAAAANHLRALQGLPALPLSALRPVASQGARGLLRVAFGLQPEDTDFPSMRAAFLQQYLSEICQQSALFPGMERVLRWLEEQEIPWGIVTNKPGFLTTPLLAALSLPVTPGVVVSGDTAARPKPDPLPVLHALRNLDITTARQAIMIGDDHRDILAGRAAGTQCWAAGWGYIESNDPLENWGADQIIPRSESLELALFHFHAAQ</sequence>
<dbReference type="Proteomes" id="UP000234329">
    <property type="component" value="Unassembled WGS sequence"/>
</dbReference>
<gene>
    <name evidence="5" type="ORF">B1757_05155</name>
</gene>
<dbReference type="SFLD" id="SFLDS00003">
    <property type="entry name" value="Haloacid_Dehalogenase"/>
    <property type="match status" value="1"/>
</dbReference>
<evidence type="ECO:0000313" key="5">
    <source>
        <dbReference type="EMBL" id="PKY11292.1"/>
    </source>
</evidence>
<evidence type="ECO:0000313" key="6">
    <source>
        <dbReference type="Proteomes" id="UP000234329"/>
    </source>
</evidence>
<dbReference type="GO" id="GO:0008967">
    <property type="term" value="F:phosphoglycolate phosphatase activity"/>
    <property type="evidence" value="ECO:0007669"/>
    <property type="project" value="TreeGrafter"/>
</dbReference>
<keyword evidence="1" id="KW-0479">Metal-binding</keyword>
<dbReference type="InterPro" id="IPR036412">
    <property type="entry name" value="HAD-like_sf"/>
</dbReference>
<dbReference type="SUPFAM" id="SSF56784">
    <property type="entry name" value="HAD-like"/>
    <property type="match status" value="1"/>
</dbReference>
<dbReference type="InterPro" id="IPR023214">
    <property type="entry name" value="HAD_sf"/>
</dbReference>
<proteinExistence type="predicted"/>
<dbReference type="InterPro" id="IPR050155">
    <property type="entry name" value="HAD-like_hydrolase_sf"/>
</dbReference>
<dbReference type="PANTHER" id="PTHR43434:SF23">
    <property type="entry name" value="PHOSPHOGLYCOLATE PHOSPHATASE"/>
    <property type="match status" value="1"/>
</dbReference>
<dbReference type="InterPro" id="IPR023198">
    <property type="entry name" value="PGP-like_dom2"/>
</dbReference>
<keyword evidence="2" id="KW-0378">Hydrolase</keyword>
<dbReference type="InterPro" id="IPR006439">
    <property type="entry name" value="HAD-SF_hydro_IA"/>
</dbReference>
<dbReference type="AlphaFoldDB" id="A0A2I1DN43"/>
<dbReference type="Gene3D" id="1.10.150.240">
    <property type="entry name" value="Putative phosphatase, domain 2"/>
    <property type="match status" value="1"/>
</dbReference>
<dbReference type="GO" id="GO:0006281">
    <property type="term" value="P:DNA repair"/>
    <property type="evidence" value="ECO:0007669"/>
    <property type="project" value="TreeGrafter"/>
</dbReference>
<organism evidence="5 6">
    <name type="scientific">Acidithiobacillus marinus</name>
    <dbReference type="NCBI Taxonomy" id="187490"/>
    <lineage>
        <taxon>Bacteria</taxon>
        <taxon>Pseudomonadati</taxon>
        <taxon>Pseudomonadota</taxon>
        <taxon>Acidithiobacillia</taxon>
        <taxon>Acidithiobacillales</taxon>
        <taxon>Acidithiobacillaceae</taxon>
        <taxon>Acidithiobacillus</taxon>
    </lineage>
</organism>
<dbReference type="InterPro" id="IPR041492">
    <property type="entry name" value="HAD_2"/>
</dbReference>
<evidence type="ECO:0000256" key="2">
    <source>
        <dbReference type="ARBA" id="ARBA00022801"/>
    </source>
</evidence>
<keyword evidence="6" id="KW-1185">Reference proteome</keyword>
<evidence type="ECO:0000256" key="1">
    <source>
        <dbReference type="ARBA" id="ARBA00022723"/>
    </source>
</evidence>
<dbReference type="GO" id="GO:0005829">
    <property type="term" value="C:cytosol"/>
    <property type="evidence" value="ECO:0007669"/>
    <property type="project" value="TreeGrafter"/>
</dbReference>
<dbReference type="InParanoid" id="A0A2I1DN43"/>
<dbReference type="SFLD" id="SFLDG01129">
    <property type="entry name" value="C1.5:_HAD__Beta-PGM__Phosphata"/>
    <property type="match status" value="1"/>
</dbReference>
<dbReference type="PANTHER" id="PTHR43434">
    <property type="entry name" value="PHOSPHOGLYCOLATE PHOSPHATASE"/>
    <property type="match status" value="1"/>
</dbReference>
<dbReference type="OrthoDB" id="5291317at2"/>
<protein>
    <submittedName>
        <fullName evidence="5">Phosphoglycolate phosphatase</fullName>
    </submittedName>
</protein>
<keyword evidence="4" id="KW-0119">Carbohydrate metabolism</keyword>